<evidence type="ECO:0000313" key="2">
    <source>
        <dbReference type="Proteomes" id="UP000828390"/>
    </source>
</evidence>
<dbReference type="AlphaFoldDB" id="A0A9D4KFU8"/>
<comment type="caution">
    <text evidence="1">The sequence shown here is derived from an EMBL/GenBank/DDBJ whole genome shotgun (WGS) entry which is preliminary data.</text>
</comment>
<evidence type="ECO:0000313" key="1">
    <source>
        <dbReference type="EMBL" id="KAH3838376.1"/>
    </source>
</evidence>
<accession>A0A9D4KFU8</accession>
<dbReference type="Proteomes" id="UP000828390">
    <property type="component" value="Unassembled WGS sequence"/>
</dbReference>
<protein>
    <submittedName>
        <fullName evidence="1">Uncharacterized protein</fullName>
    </submittedName>
</protein>
<proteinExistence type="predicted"/>
<keyword evidence="2" id="KW-1185">Reference proteome</keyword>
<reference evidence="1" key="2">
    <citation type="submission" date="2020-11" db="EMBL/GenBank/DDBJ databases">
        <authorList>
            <person name="McCartney M.A."/>
            <person name="Auch B."/>
            <person name="Kono T."/>
            <person name="Mallez S."/>
            <person name="Becker A."/>
            <person name="Gohl D.M."/>
            <person name="Silverstein K.A.T."/>
            <person name="Koren S."/>
            <person name="Bechman K.B."/>
            <person name="Herman A."/>
            <person name="Abrahante J.E."/>
            <person name="Garbe J."/>
        </authorList>
    </citation>
    <scope>NUCLEOTIDE SEQUENCE</scope>
    <source>
        <strain evidence="1">Duluth1</strain>
        <tissue evidence="1">Whole animal</tissue>
    </source>
</reference>
<gene>
    <name evidence="1" type="ORF">DPMN_111785</name>
</gene>
<name>A0A9D4KFU8_DREPO</name>
<organism evidence="1 2">
    <name type="scientific">Dreissena polymorpha</name>
    <name type="common">Zebra mussel</name>
    <name type="synonym">Mytilus polymorpha</name>
    <dbReference type="NCBI Taxonomy" id="45954"/>
    <lineage>
        <taxon>Eukaryota</taxon>
        <taxon>Metazoa</taxon>
        <taxon>Spiralia</taxon>
        <taxon>Lophotrochozoa</taxon>
        <taxon>Mollusca</taxon>
        <taxon>Bivalvia</taxon>
        <taxon>Autobranchia</taxon>
        <taxon>Heteroconchia</taxon>
        <taxon>Euheterodonta</taxon>
        <taxon>Imparidentia</taxon>
        <taxon>Neoheterodontei</taxon>
        <taxon>Myida</taxon>
        <taxon>Dreissenoidea</taxon>
        <taxon>Dreissenidae</taxon>
        <taxon>Dreissena</taxon>
    </lineage>
</organism>
<reference evidence="1" key="1">
    <citation type="journal article" date="2019" name="bioRxiv">
        <title>The Genome of the Zebra Mussel, Dreissena polymorpha: A Resource for Invasive Species Research.</title>
        <authorList>
            <person name="McCartney M.A."/>
            <person name="Auch B."/>
            <person name="Kono T."/>
            <person name="Mallez S."/>
            <person name="Zhang Y."/>
            <person name="Obille A."/>
            <person name="Becker A."/>
            <person name="Abrahante J.E."/>
            <person name="Garbe J."/>
            <person name="Badalamenti J.P."/>
            <person name="Herman A."/>
            <person name="Mangelson H."/>
            <person name="Liachko I."/>
            <person name="Sullivan S."/>
            <person name="Sone E.D."/>
            <person name="Koren S."/>
            <person name="Silverstein K.A.T."/>
            <person name="Beckman K.B."/>
            <person name="Gohl D.M."/>
        </authorList>
    </citation>
    <scope>NUCLEOTIDE SEQUENCE</scope>
    <source>
        <strain evidence="1">Duluth1</strain>
        <tissue evidence="1">Whole animal</tissue>
    </source>
</reference>
<dbReference type="EMBL" id="JAIWYP010000004">
    <property type="protein sequence ID" value="KAH3838376.1"/>
    <property type="molecule type" value="Genomic_DNA"/>
</dbReference>
<sequence>MKDACYVSKIDQDDNDLNVTVQMAYPSNTVMYVAGNQSFEPEILSGFLQGVCKTAYWMQVNLKGKGSLTARANRSCGNSCMMVCTSI</sequence>